<comment type="cofactor">
    <cofactor evidence="2">
        <name>Zn(2+)</name>
        <dbReference type="ChEBI" id="CHEBI:29105"/>
    </cofactor>
</comment>
<evidence type="ECO:0000256" key="13">
    <source>
        <dbReference type="ARBA" id="ARBA00023204"/>
    </source>
</evidence>
<dbReference type="GO" id="GO:0005737">
    <property type="term" value="C:cytoplasm"/>
    <property type="evidence" value="ECO:0007669"/>
    <property type="project" value="TreeGrafter"/>
</dbReference>
<evidence type="ECO:0000256" key="7">
    <source>
        <dbReference type="ARBA" id="ARBA00022801"/>
    </source>
</evidence>
<dbReference type="InterPro" id="IPR036388">
    <property type="entry name" value="WH-like_DNA-bd_sf"/>
</dbReference>
<dbReference type="GO" id="GO:0006281">
    <property type="term" value="P:DNA repair"/>
    <property type="evidence" value="ECO:0007669"/>
    <property type="project" value="UniProtKB-KW"/>
</dbReference>
<dbReference type="EMBL" id="QPMH01000004">
    <property type="protein sequence ID" value="RDD62868.1"/>
    <property type="molecule type" value="Genomic_DNA"/>
</dbReference>
<dbReference type="Gene3D" id="3.40.50.300">
    <property type="entry name" value="P-loop containing nucleotide triphosphate hydrolases"/>
    <property type="match status" value="2"/>
</dbReference>
<dbReference type="InterPro" id="IPR027417">
    <property type="entry name" value="P-loop_NTPase"/>
</dbReference>
<dbReference type="Pfam" id="PF00270">
    <property type="entry name" value="DEAD"/>
    <property type="match status" value="1"/>
</dbReference>
<dbReference type="PANTHER" id="PTHR13710:SF105">
    <property type="entry name" value="ATP-DEPENDENT DNA HELICASE Q1"/>
    <property type="match status" value="1"/>
</dbReference>
<evidence type="ECO:0000256" key="1">
    <source>
        <dbReference type="ARBA" id="ARBA00001946"/>
    </source>
</evidence>
<dbReference type="GO" id="GO:0046872">
    <property type="term" value="F:metal ion binding"/>
    <property type="evidence" value="ECO:0007669"/>
    <property type="project" value="UniProtKB-KW"/>
</dbReference>
<keyword evidence="10" id="KW-0067">ATP-binding</keyword>
<comment type="cofactor">
    <cofactor evidence="1">
        <name>Mg(2+)</name>
        <dbReference type="ChEBI" id="CHEBI:18420"/>
    </cofactor>
</comment>
<organism evidence="20 21">
    <name type="scientific">Ferruginivarius sediminum</name>
    <dbReference type="NCBI Taxonomy" id="2661937"/>
    <lineage>
        <taxon>Bacteria</taxon>
        <taxon>Pseudomonadati</taxon>
        <taxon>Pseudomonadota</taxon>
        <taxon>Alphaproteobacteria</taxon>
        <taxon>Rhodospirillales</taxon>
        <taxon>Rhodospirillaceae</taxon>
        <taxon>Ferruginivarius</taxon>
    </lineage>
</organism>
<keyword evidence="4" id="KW-0479">Metal-binding</keyword>
<keyword evidence="6" id="KW-0227">DNA damage</keyword>
<reference evidence="20 21" key="1">
    <citation type="submission" date="2018-07" db="EMBL/GenBank/DDBJ databases">
        <title>Venubactetium sediminum gen. nov., sp. nov., isolated from a marine solar saltern.</title>
        <authorList>
            <person name="Wang S."/>
        </authorList>
    </citation>
    <scope>NUCLEOTIDE SEQUENCE [LARGE SCALE GENOMIC DNA]</scope>
    <source>
        <strain evidence="20 21">WD2A32</strain>
    </source>
</reference>
<keyword evidence="7 20" id="KW-0378">Hydrolase</keyword>
<dbReference type="InterPro" id="IPR044876">
    <property type="entry name" value="HRDC_dom_sf"/>
</dbReference>
<dbReference type="FunFam" id="3.40.50.300:FF:000296">
    <property type="entry name" value="ATP-dependent DNA helicase RecQ"/>
    <property type="match status" value="1"/>
</dbReference>
<sequence>MPEAATPLASDTRSVLKTVFGHADFRPGQGEIVDHVVAGGDALVLMPTGGGKSICYQVPALVRPGLAVVVSPLIALMQDQVAQLRQMGVPAAALTSSLEPEAARDVRRAIDAGELDLLYVSPERLTAGSLLDQLARVPLALFAIDEAHCVSQWGHDFRPEYRRLPMLAERFPQVPRVVLTATADAVTRRDIRAQLCLEGAREFVASFDRPNIRYRVQVKTSANRQLLDFIKRSHAGESGIVYCMSRKRVEEVAEMLRREGIKALGYHAGMPAEERADRHHRFVNEDGLVMVATIAFGMGIDKPDVRFVAHLDMPKTFEAYYQETGRAGRDSLPAEALMLYGLQDVARLRRLVESSDAPDDIKRLEQRKLESLLGYCETARCRRQVLLEYFGETSEACGNCDTCLTPVETEDGTHEARLLLSAIYRCGQSFGAGHIVDVLTGKETEKVTRRGHDTLGVFGAGKHLPAKRWQGIVRQLAAAGLVVVDVENHGVLRLADRERVVPVLRGEAGVTLRKEPEGGGRRRGRAETRATLQSLSPEQEQLFQKLRGKRAELAGAQGVPPYVVFTDATLIELVRQRPRNRDAFAAIPGVGRSKLDRYADIFLTALSEE</sequence>
<dbReference type="SMART" id="SM00956">
    <property type="entry name" value="RQC"/>
    <property type="match status" value="1"/>
</dbReference>
<dbReference type="EC" id="5.6.2.4" evidence="16"/>
<dbReference type="InterPro" id="IPR010997">
    <property type="entry name" value="HRDC-like_sf"/>
</dbReference>
<dbReference type="InterPro" id="IPR001650">
    <property type="entry name" value="Helicase_C-like"/>
</dbReference>
<evidence type="ECO:0000256" key="3">
    <source>
        <dbReference type="ARBA" id="ARBA00005446"/>
    </source>
</evidence>
<dbReference type="PROSITE" id="PS50967">
    <property type="entry name" value="HRDC"/>
    <property type="match status" value="1"/>
</dbReference>
<dbReference type="InterPro" id="IPR018982">
    <property type="entry name" value="RQC_domain"/>
</dbReference>
<evidence type="ECO:0000256" key="16">
    <source>
        <dbReference type="NCBIfam" id="TIGR01389"/>
    </source>
</evidence>
<dbReference type="CDD" id="cd18794">
    <property type="entry name" value="SF2_C_RecQ"/>
    <property type="match status" value="1"/>
</dbReference>
<feature type="domain" description="Helicase C-terminal" evidence="19">
    <location>
        <begin position="222"/>
        <end position="370"/>
    </location>
</feature>
<dbReference type="GO" id="GO:0006310">
    <property type="term" value="P:DNA recombination"/>
    <property type="evidence" value="ECO:0007669"/>
    <property type="project" value="UniProtKB-UniRule"/>
</dbReference>
<name>A0A369TC64_9PROT</name>
<keyword evidence="5" id="KW-0547">Nucleotide-binding</keyword>
<keyword evidence="12" id="KW-0233">DNA recombination</keyword>
<dbReference type="GO" id="GO:0009378">
    <property type="term" value="F:four-way junction helicase activity"/>
    <property type="evidence" value="ECO:0007669"/>
    <property type="project" value="TreeGrafter"/>
</dbReference>
<evidence type="ECO:0000256" key="8">
    <source>
        <dbReference type="ARBA" id="ARBA00022806"/>
    </source>
</evidence>
<protein>
    <recommendedName>
        <fullName evidence="16">DNA helicase RecQ</fullName>
        <ecNumber evidence="16">5.6.2.4</ecNumber>
    </recommendedName>
</protein>
<evidence type="ECO:0000256" key="9">
    <source>
        <dbReference type="ARBA" id="ARBA00022833"/>
    </source>
</evidence>
<dbReference type="PROSITE" id="PS51194">
    <property type="entry name" value="HELICASE_CTER"/>
    <property type="match status" value="1"/>
</dbReference>
<dbReference type="Pfam" id="PF00570">
    <property type="entry name" value="HRDC"/>
    <property type="match status" value="1"/>
</dbReference>
<dbReference type="Proteomes" id="UP000253941">
    <property type="component" value="Unassembled WGS sequence"/>
</dbReference>
<dbReference type="NCBIfam" id="TIGR00614">
    <property type="entry name" value="recQ_fam"/>
    <property type="match status" value="1"/>
</dbReference>
<gene>
    <name evidence="20" type="primary">recQ</name>
    <name evidence="20" type="ORF">DRB17_06840</name>
</gene>
<dbReference type="GO" id="GO:0009432">
    <property type="term" value="P:SOS response"/>
    <property type="evidence" value="ECO:0007669"/>
    <property type="project" value="UniProtKB-UniRule"/>
</dbReference>
<dbReference type="InterPro" id="IPR006293">
    <property type="entry name" value="DNA_helicase_ATP-dep_RecQ_bac"/>
</dbReference>
<evidence type="ECO:0000256" key="5">
    <source>
        <dbReference type="ARBA" id="ARBA00022741"/>
    </source>
</evidence>
<dbReference type="InterPro" id="IPR011545">
    <property type="entry name" value="DEAD/DEAH_box_helicase_dom"/>
</dbReference>
<dbReference type="PANTHER" id="PTHR13710">
    <property type="entry name" value="DNA HELICASE RECQ FAMILY MEMBER"/>
    <property type="match status" value="1"/>
</dbReference>
<dbReference type="Pfam" id="PF09382">
    <property type="entry name" value="RQC"/>
    <property type="match status" value="1"/>
</dbReference>
<evidence type="ECO:0000256" key="6">
    <source>
        <dbReference type="ARBA" id="ARBA00022763"/>
    </source>
</evidence>
<evidence type="ECO:0000256" key="15">
    <source>
        <dbReference type="ARBA" id="ARBA00034617"/>
    </source>
</evidence>
<evidence type="ECO:0000256" key="12">
    <source>
        <dbReference type="ARBA" id="ARBA00023172"/>
    </source>
</evidence>
<dbReference type="GO" id="GO:0006260">
    <property type="term" value="P:DNA replication"/>
    <property type="evidence" value="ECO:0007669"/>
    <property type="project" value="InterPro"/>
</dbReference>
<dbReference type="AlphaFoldDB" id="A0A369TC64"/>
<accession>A0A369TC64</accession>
<feature type="domain" description="Helicase ATP-binding" evidence="18">
    <location>
        <begin position="33"/>
        <end position="201"/>
    </location>
</feature>
<proteinExistence type="inferred from homology"/>
<evidence type="ECO:0000256" key="4">
    <source>
        <dbReference type="ARBA" id="ARBA00022723"/>
    </source>
</evidence>
<dbReference type="SMART" id="SM00487">
    <property type="entry name" value="DEXDc"/>
    <property type="match status" value="1"/>
</dbReference>
<dbReference type="GO" id="GO:0005524">
    <property type="term" value="F:ATP binding"/>
    <property type="evidence" value="ECO:0007669"/>
    <property type="project" value="UniProtKB-KW"/>
</dbReference>
<dbReference type="NCBIfam" id="TIGR01389">
    <property type="entry name" value="recQ"/>
    <property type="match status" value="1"/>
</dbReference>
<dbReference type="InterPro" id="IPR032284">
    <property type="entry name" value="RecQ_Zn-bd"/>
</dbReference>
<dbReference type="SMART" id="SM00341">
    <property type="entry name" value="HRDC"/>
    <property type="match status" value="1"/>
</dbReference>
<dbReference type="RefSeq" id="WP_114581442.1">
    <property type="nucleotide sequence ID" value="NZ_QPMH01000004.1"/>
</dbReference>
<evidence type="ECO:0000259" key="17">
    <source>
        <dbReference type="PROSITE" id="PS50967"/>
    </source>
</evidence>
<dbReference type="Pfam" id="PF00271">
    <property type="entry name" value="Helicase_C"/>
    <property type="match status" value="1"/>
</dbReference>
<comment type="caution">
    <text evidence="20">The sequence shown here is derived from an EMBL/GenBank/DDBJ whole genome shotgun (WGS) entry which is preliminary data.</text>
</comment>
<dbReference type="GO" id="GO:0043138">
    <property type="term" value="F:3'-5' DNA helicase activity"/>
    <property type="evidence" value="ECO:0007669"/>
    <property type="project" value="UniProtKB-EC"/>
</dbReference>
<evidence type="ECO:0000256" key="14">
    <source>
        <dbReference type="ARBA" id="ARBA00023235"/>
    </source>
</evidence>
<evidence type="ECO:0000313" key="20">
    <source>
        <dbReference type="EMBL" id="RDD62868.1"/>
    </source>
</evidence>
<evidence type="ECO:0000313" key="21">
    <source>
        <dbReference type="Proteomes" id="UP000253941"/>
    </source>
</evidence>
<dbReference type="Gene3D" id="1.10.10.10">
    <property type="entry name" value="Winged helix-like DNA-binding domain superfamily/Winged helix DNA-binding domain"/>
    <property type="match status" value="1"/>
</dbReference>
<evidence type="ECO:0000259" key="19">
    <source>
        <dbReference type="PROSITE" id="PS51194"/>
    </source>
</evidence>
<evidence type="ECO:0000259" key="18">
    <source>
        <dbReference type="PROSITE" id="PS51192"/>
    </source>
</evidence>
<dbReference type="GO" id="GO:0016787">
    <property type="term" value="F:hydrolase activity"/>
    <property type="evidence" value="ECO:0007669"/>
    <property type="project" value="UniProtKB-KW"/>
</dbReference>
<evidence type="ECO:0000256" key="11">
    <source>
        <dbReference type="ARBA" id="ARBA00023125"/>
    </source>
</evidence>
<dbReference type="SMART" id="SM00490">
    <property type="entry name" value="HELICc"/>
    <property type="match status" value="1"/>
</dbReference>
<keyword evidence="21" id="KW-1185">Reference proteome</keyword>
<comment type="catalytic activity">
    <reaction evidence="15">
        <text>Couples ATP hydrolysis with the unwinding of duplex DNA by translocating in the 3'-5' direction.</text>
        <dbReference type="EC" id="5.6.2.4"/>
    </reaction>
</comment>
<feature type="domain" description="HRDC" evidence="17">
    <location>
        <begin position="536"/>
        <end position="609"/>
    </location>
</feature>
<dbReference type="GO" id="GO:0030894">
    <property type="term" value="C:replisome"/>
    <property type="evidence" value="ECO:0007669"/>
    <property type="project" value="TreeGrafter"/>
</dbReference>
<keyword evidence="13" id="KW-0234">DNA repair</keyword>
<dbReference type="Pfam" id="PF16124">
    <property type="entry name" value="RecQ_Zn_bind"/>
    <property type="match status" value="1"/>
</dbReference>
<dbReference type="CDD" id="cd17920">
    <property type="entry name" value="DEXHc_RecQ"/>
    <property type="match status" value="1"/>
</dbReference>
<dbReference type="InterPro" id="IPR004589">
    <property type="entry name" value="DNA_helicase_ATP-dep_RecQ"/>
</dbReference>
<evidence type="ECO:0000256" key="2">
    <source>
        <dbReference type="ARBA" id="ARBA00001947"/>
    </source>
</evidence>
<evidence type="ECO:0000256" key="10">
    <source>
        <dbReference type="ARBA" id="ARBA00022840"/>
    </source>
</evidence>
<dbReference type="InterPro" id="IPR002121">
    <property type="entry name" value="HRDC_dom"/>
</dbReference>
<dbReference type="SUPFAM" id="SSF52540">
    <property type="entry name" value="P-loop containing nucleoside triphosphate hydrolases"/>
    <property type="match status" value="2"/>
</dbReference>
<dbReference type="SUPFAM" id="SSF47819">
    <property type="entry name" value="HRDC-like"/>
    <property type="match status" value="1"/>
</dbReference>
<dbReference type="Gene3D" id="1.10.150.80">
    <property type="entry name" value="HRDC domain"/>
    <property type="match status" value="1"/>
</dbReference>
<dbReference type="PROSITE" id="PS51192">
    <property type="entry name" value="HELICASE_ATP_BIND_1"/>
    <property type="match status" value="1"/>
</dbReference>
<dbReference type="GO" id="GO:0043590">
    <property type="term" value="C:bacterial nucleoid"/>
    <property type="evidence" value="ECO:0007669"/>
    <property type="project" value="TreeGrafter"/>
</dbReference>
<dbReference type="InterPro" id="IPR014001">
    <property type="entry name" value="Helicase_ATP-bd"/>
</dbReference>
<dbReference type="GO" id="GO:0003677">
    <property type="term" value="F:DNA binding"/>
    <property type="evidence" value="ECO:0007669"/>
    <property type="project" value="UniProtKB-KW"/>
</dbReference>
<keyword evidence="11" id="KW-0238">DNA-binding</keyword>
<keyword evidence="8 20" id="KW-0347">Helicase</keyword>
<keyword evidence="14" id="KW-0413">Isomerase</keyword>
<keyword evidence="9" id="KW-0862">Zinc</keyword>
<comment type="similarity">
    <text evidence="3">Belongs to the helicase family. RecQ subfamily.</text>
</comment>
<dbReference type="FunFam" id="3.40.50.300:FF:000156">
    <property type="entry name" value="ATP-dependent DNA helicase recQ"/>
    <property type="match status" value="1"/>
</dbReference>